<evidence type="ECO:0000256" key="2">
    <source>
        <dbReference type="SAM" id="MobiDB-lite"/>
    </source>
</evidence>
<accession>A0AAN9IAA7</accession>
<dbReference type="PANTHER" id="PTHR17972">
    <property type="entry name" value="NUCLEOLAR RNA-ASSOCIATED PROTEIN"/>
    <property type="match status" value="1"/>
</dbReference>
<comment type="caution">
    <text evidence="3">The sequence shown here is derived from an EMBL/GenBank/DDBJ whole genome shotgun (WGS) entry which is preliminary data.</text>
</comment>
<comment type="similarity">
    <text evidence="1">Belongs to the NRAP family.</text>
</comment>
<organism evidence="3 4">
    <name type="scientific">Crotalaria pallida</name>
    <name type="common">Smooth rattlebox</name>
    <name type="synonym">Crotalaria striata</name>
    <dbReference type="NCBI Taxonomy" id="3830"/>
    <lineage>
        <taxon>Eukaryota</taxon>
        <taxon>Viridiplantae</taxon>
        <taxon>Streptophyta</taxon>
        <taxon>Embryophyta</taxon>
        <taxon>Tracheophyta</taxon>
        <taxon>Spermatophyta</taxon>
        <taxon>Magnoliopsida</taxon>
        <taxon>eudicotyledons</taxon>
        <taxon>Gunneridae</taxon>
        <taxon>Pentapetalae</taxon>
        <taxon>rosids</taxon>
        <taxon>fabids</taxon>
        <taxon>Fabales</taxon>
        <taxon>Fabaceae</taxon>
        <taxon>Papilionoideae</taxon>
        <taxon>50 kb inversion clade</taxon>
        <taxon>genistoids sensu lato</taxon>
        <taxon>core genistoids</taxon>
        <taxon>Crotalarieae</taxon>
        <taxon>Crotalaria</taxon>
    </lineage>
</organism>
<dbReference type="GO" id="GO:0034456">
    <property type="term" value="C:UTP-C complex"/>
    <property type="evidence" value="ECO:0007669"/>
    <property type="project" value="TreeGrafter"/>
</dbReference>
<keyword evidence="4" id="KW-1185">Reference proteome</keyword>
<feature type="region of interest" description="Disordered" evidence="2">
    <location>
        <begin position="40"/>
        <end position="60"/>
    </location>
</feature>
<proteinExistence type="inferred from homology"/>
<evidence type="ECO:0000313" key="4">
    <source>
        <dbReference type="Proteomes" id="UP001372338"/>
    </source>
</evidence>
<dbReference type="PANTHER" id="PTHR17972:SF0">
    <property type="entry name" value="NUCLEOLAR PROTEIN 6"/>
    <property type="match status" value="1"/>
</dbReference>
<dbReference type="InterPro" id="IPR005554">
    <property type="entry name" value="NOL6/Upt22"/>
</dbReference>
<dbReference type="AlphaFoldDB" id="A0AAN9IAA7"/>
<gene>
    <name evidence="3" type="ORF">RIF29_14432</name>
</gene>
<evidence type="ECO:0000313" key="3">
    <source>
        <dbReference type="EMBL" id="KAK7273383.1"/>
    </source>
</evidence>
<reference evidence="3 4" key="1">
    <citation type="submission" date="2024-01" db="EMBL/GenBank/DDBJ databases">
        <title>The genomes of 5 underutilized Papilionoideae crops provide insights into root nodulation and disease resistanc.</title>
        <authorList>
            <person name="Yuan L."/>
        </authorList>
    </citation>
    <scope>NUCLEOTIDE SEQUENCE [LARGE SCALE GENOMIC DNA]</scope>
    <source>
        <strain evidence="3">ZHUSHIDOU_FW_LH</strain>
        <tissue evidence="3">Leaf</tissue>
    </source>
</reference>
<comment type="subcellular location">
    <subcellularLocation>
        <location evidence="1">Nucleus</location>
        <location evidence="1">Nucleolus</location>
    </subcellularLocation>
</comment>
<name>A0AAN9IAA7_CROPI</name>
<dbReference type="GO" id="GO:0032545">
    <property type="term" value="C:CURI complex"/>
    <property type="evidence" value="ECO:0007669"/>
    <property type="project" value="TreeGrafter"/>
</dbReference>
<sequence length="284" mass="32382">MYISRCLEKKAPSAPSFFDPRKELEKEKCIHRKRKETTLPQPLSSCISKKKKKPLSSSAPLSSTLSLSLRYRKTQETTTSVLFLTPQWPAALPLLLHPHIFLSLLRPAHRTTQRPQHCASPPHLLRCHHAPHRRSAGTKPPRDSSRQPPRVHALHLQPPRVHGSMAMHTQPYIRTYTIGECYSKDNFLLRRKDQGENGQSISPLMLLATSYDKASEAWTGLSPSTLELKRLAAYSRSSANLLAKLTFQEEISPYRWEICDHMVFKKMNLTCLPNQLVFMATSDN</sequence>
<keyword evidence="1" id="KW-0539">Nucleus</keyword>
<evidence type="ECO:0000256" key="1">
    <source>
        <dbReference type="RuleBase" id="RU364032"/>
    </source>
</evidence>
<dbReference type="Proteomes" id="UP001372338">
    <property type="component" value="Unassembled WGS sequence"/>
</dbReference>
<dbReference type="GO" id="GO:0003723">
    <property type="term" value="F:RNA binding"/>
    <property type="evidence" value="ECO:0007669"/>
    <property type="project" value="UniProtKB-KW"/>
</dbReference>
<dbReference type="GO" id="GO:0006364">
    <property type="term" value="P:rRNA processing"/>
    <property type="evidence" value="ECO:0007669"/>
    <property type="project" value="TreeGrafter"/>
</dbReference>
<dbReference type="EMBL" id="JAYWIO010000003">
    <property type="protein sequence ID" value="KAK7273383.1"/>
    <property type="molecule type" value="Genomic_DNA"/>
</dbReference>
<feature type="region of interest" description="Disordered" evidence="2">
    <location>
        <begin position="131"/>
        <end position="150"/>
    </location>
</feature>
<protein>
    <submittedName>
        <fullName evidence="3">Uncharacterized protein</fullName>
    </submittedName>
</protein>
<dbReference type="GO" id="GO:0006409">
    <property type="term" value="P:tRNA export from nucleus"/>
    <property type="evidence" value="ECO:0007669"/>
    <property type="project" value="TreeGrafter"/>
</dbReference>
<keyword evidence="1" id="KW-0694">RNA-binding</keyword>
<dbReference type="GO" id="GO:0032040">
    <property type="term" value="C:small-subunit processome"/>
    <property type="evidence" value="ECO:0007669"/>
    <property type="project" value="TreeGrafter"/>
</dbReference>